<organism evidence="9 10">
    <name type="scientific">Chrysochromulina tobinii</name>
    <dbReference type="NCBI Taxonomy" id="1460289"/>
    <lineage>
        <taxon>Eukaryota</taxon>
        <taxon>Haptista</taxon>
        <taxon>Haptophyta</taxon>
        <taxon>Prymnesiophyceae</taxon>
        <taxon>Prymnesiales</taxon>
        <taxon>Chrysochromulinaceae</taxon>
        <taxon>Chrysochromulina</taxon>
    </lineage>
</organism>
<feature type="compositionally biased region" description="Low complexity" evidence="7">
    <location>
        <begin position="480"/>
        <end position="498"/>
    </location>
</feature>
<protein>
    <submittedName>
        <fullName evidence="9">Glycosyl transferase</fullName>
    </submittedName>
</protein>
<dbReference type="GO" id="GO:0016020">
    <property type="term" value="C:membrane"/>
    <property type="evidence" value="ECO:0007669"/>
    <property type="project" value="UniProtKB-SubCell"/>
</dbReference>
<proteinExistence type="predicted"/>
<evidence type="ECO:0000256" key="7">
    <source>
        <dbReference type="SAM" id="MobiDB-lite"/>
    </source>
</evidence>
<dbReference type="SUPFAM" id="SSF53448">
    <property type="entry name" value="Nucleotide-diphospho-sugar transferases"/>
    <property type="match status" value="1"/>
</dbReference>
<feature type="region of interest" description="Disordered" evidence="7">
    <location>
        <begin position="478"/>
        <end position="501"/>
    </location>
</feature>
<dbReference type="Pfam" id="PF13641">
    <property type="entry name" value="Glyco_tranf_2_3"/>
    <property type="match status" value="1"/>
</dbReference>
<evidence type="ECO:0000256" key="3">
    <source>
        <dbReference type="ARBA" id="ARBA00022679"/>
    </source>
</evidence>
<gene>
    <name evidence="9" type="ORF">Ctob_006244</name>
</gene>
<dbReference type="InterPro" id="IPR029044">
    <property type="entry name" value="Nucleotide-diphossugar_trans"/>
</dbReference>
<name>A0A0M0JQL9_9EUKA</name>
<keyword evidence="5 8" id="KW-1133">Transmembrane helix</keyword>
<dbReference type="EMBL" id="JWZX01002557">
    <property type="protein sequence ID" value="KOO28538.1"/>
    <property type="molecule type" value="Genomic_DNA"/>
</dbReference>
<feature type="transmembrane region" description="Helical" evidence="8">
    <location>
        <begin position="372"/>
        <end position="395"/>
    </location>
</feature>
<reference evidence="10" key="1">
    <citation type="journal article" date="2015" name="PLoS Genet.">
        <title>Genome Sequence and Transcriptome Analyses of Chrysochromulina tobin: Metabolic Tools for Enhanced Algal Fitness in the Prominent Order Prymnesiales (Haptophyceae).</title>
        <authorList>
            <person name="Hovde B.T."/>
            <person name="Deodato C.R."/>
            <person name="Hunsperger H.M."/>
            <person name="Ryken S.A."/>
            <person name="Yost W."/>
            <person name="Jha R.K."/>
            <person name="Patterson J."/>
            <person name="Monnat R.J. Jr."/>
            <person name="Barlow S.B."/>
            <person name="Starkenburg S.R."/>
            <person name="Cattolico R.A."/>
        </authorList>
    </citation>
    <scope>NUCLEOTIDE SEQUENCE</scope>
    <source>
        <strain evidence="10">CCMP291</strain>
    </source>
</reference>
<dbReference type="OrthoDB" id="72851at2759"/>
<dbReference type="Gene3D" id="3.90.550.10">
    <property type="entry name" value="Spore Coat Polysaccharide Biosynthesis Protein SpsA, Chain A"/>
    <property type="match status" value="1"/>
</dbReference>
<keyword evidence="6 8" id="KW-0472">Membrane</keyword>
<evidence type="ECO:0000313" key="9">
    <source>
        <dbReference type="EMBL" id="KOO28538.1"/>
    </source>
</evidence>
<evidence type="ECO:0000256" key="1">
    <source>
        <dbReference type="ARBA" id="ARBA00004141"/>
    </source>
</evidence>
<evidence type="ECO:0000256" key="6">
    <source>
        <dbReference type="ARBA" id="ARBA00023136"/>
    </source>
</evidence>
<dbReference type="PANTHER" id="PTHR43867">
    <property type="entry name" value="CELLULOSE SYNTHASE CATALYTIC SUBUNIT A [UDP-FORMING]"/>
    <property type="match status" value="1"/>
</dbReference>
<keyword evidence="10" id="KW-1185">Reference proteome</keyword>
<evidence type="ECO:0000256" key="8">
    <source>
        <dbReference type="SAM" id="Phobius"/>
    </source>
</evidence>
<sequence>MISIASTNPQLHNVFDAKTRPEWLSRTLSSIGVEKLVDDALCYTLAWSCPEPPKFFESTVGIIYFWMLVFANVFVLVLLVSVVGALIRHLRDPSLKVLSEHRDEIAAVSLTVLVPCYLPNEQPIILETIRYIIEKIEYDFPFTLIVCYNTPKPMEFEKTLAKLDGTVFPNGRSLRVLNVKGSISKAENLNAALDIVDTENLVIYDADHHPEPDSLLIASAAMRTHGASCIQGSTFLRSRPTLLAAYINAEFFVTHFVFFPAMQFATSMGVFGGSNALWKTEALRGYQFRRDMQTEDIDLSARALIDGKVHIRFEPRCRSGELPPSSFVALYHQRLRWALGWDQVTLQHMSSIWSATRIGCCRKLGLTYILPLRWGILFSATLNAILTPVIGFWYYETTGGSLGLPIDACIMLSMTCFFTVCTVVAINMVLYEPVRRWPAVILFQATGSLYIGWQILLVLVSLFKIYLKSDGEWVVTTREQSGQQPSPSQPSRWPSQKSADVSARAAFGNLYQPARVDLQPDSPVVLRRPTTTRYSELDMV</sequence>
<dbReference type="AlphaFoldDB" id="A0A0M0JQL9"/>
<keyword evidence="3 9" id="KW-0808">Transferase</keyword>
<feature type="transmembrane region" description="Helical" evidence="8">
    <location>
        <begin position="63"/>
        <end position="87"/>
    </location>
</feature>
<evidence type="ECO:0000256" key="5">
    <source>
        <dbReference type="ARBA" id="ARBA00022989"/>
    </source>
</evidence>
<dbReference type="GO" id="GO:0016757">
    <property type="term" value="F:glycosyltransferase activity"/>
    <property type="evidence" value="ECO:0007669"/>
    <property type="project" value="UniProtKB-KW"/>
</dbReference>
<keyword evidence="4 8" id="KW-0812">Transmembrane</keyword>
<dbReference type="PANTHER" id="PTHR43867:SF2">
    <property type="entry name" value="CELLULOSE SYNTHASE CATALYTIC SUBUNIT A [UDP-FORMING]"/>
    <property type="match status" value="1"/>
</dbReference>
<dbReference type="CDD" id="cd06423">
    <property type="entry name" value="CESA_like"/>
    <property type="match status" value="1"/>
</dbReference>
<evidence type="ECO:0000256" key="2">
    <source>
        <dbReference type="ARBA" id="ARBA00022676"/>
    </source>
</evidence>
<evidence type="ECO:0000313" key="10">
    <source>
        <dbReference type="Proteomes" id="UP000037460"/>
    </source>
</evidence>
<dbReference type="InterPro" id="IPR050321">
    <property type="entry name" value="Glycosyltr_2/OpgH_subfam"/>
</dbReference>
<feature type="transmembrane region" description="Helical" evidence="8">
    <location>
        <begin position="442"/>
        <end position="467"/>
    </location>
</feature>
<dbReference type="Proteomes" id="UP000037460">
    <property type="component" value="Unassembled WGS sequence"/>
</dbReference>
<accession>A0A0M0JQL9</accession>
<keyword evidence="2" id="KW-0328">Glycosyltransferase</keyword>
<evidence type="ECO:0000256" key="4">
    <source>
        <dbReference type="ARBA" id="ARBA00022692"/>
    </source>
</evidence>
<comment type="subcellular location">
    <subcellularLocation>
        <location evidence="1">Membrane</location>
        <topology evidence="1">Multi-pass membrane protein</topology>
    </subcellularLocation>
</comment>
<comment type="caution">
    <text evidence="9">The sequence shown here is derived from an EMBL/GenBank/DDBJ whole genome shotgun (WGS) entry which is preliminary data.</text>
</comment>
<feature type="transmembrane region" description="Helical" evidence="8">
    <location>
        <begin position="410"/>
        <end position="430"/>
    </location>
</feature>